<keyword evidence="4" id="KW-1185">Reference proteome</keyword>
<dbReference type="PANTHER" id="PTHR42696:SF2">
    <property type="entry name" value="ASPARTATE AMMONIA-LYASE"/>
    <property type="match status" value="1"/>
</dbReference>
<dbReference type="EMBL" id="JACHEX010000001">
    <property type="protein sequence ID" value="MBB6061949.1"/>
    <property type="molecule type" value="Genomic_DNA"/>
</dbReference>
<gene>
    <name evidence="3" type="ORF">HNP65_000371</name>
</gene>
<dbReference type="AlphaFoldDB" id="A0A841GQN7"/>
<dbReference type="GO" id="GO:0008797">
    <property type="term" value="F:aspartate ammonia-lyase activity"/>
    <property type="evidence" value="ECO:0007669"/>
    <property type="project" value="UniProtKB-EC"/>
</dbReference>
<dbReference type="PRINTS" id="PR00149">
    <property type="entry name" value="FUMRATELYASE"/>
</dbReference>
<protein>
    <submittedName>
        <fullName evidence="3">Aspartate ammonia-lyase</fullName>
        <ecNumber evidence="3">4.3.1.1</ecNumber>
    </submittedName>
</protein>
<dbReference type="InterPro" id="IPR051546">
    <property type="entry name" value="Aspartate_Ammonia-Lyase"/>
</dbReference>
<dbReference type="Proteomes" id="UP000555828">
    <property type="component" value="Unassembled WGS sequence"/>
</dbReference>
<dbReference type="Gene3D" id="1.20.200.10">
    <property type="entry name" value="Fumarase/aspartase (Central domain)"/>
    <property type="match status" value="1"/>
</dbReference>
<dbReference type="FunFam" id="1.20.200.10:FF:000001">
    <property type="entry name" value="Fumarate hydratase, mitochondrial"/>
    <property type="match status" value="1"/>
</dbReference>
<dbReference type="Gene3D" id="1.10.275.10">
    <property type="entry name" value="Fumarase/aspartase (N-terminal domain)"/>
    <property type="match status" value="1"/>
</dbReference>
<proteinExistence type="predicted"/>
<feature type="domain" description="Fumarate lyase N-terminal" evidence="2">
    <location>
        <begin position="9"/>
        <end position="332"/>
    </location>
</feature>
<dbReference type="GO" id="GO:0005829">
    <property type="term" value="C:cytosol"/>
    <property type="evidence" value="ECO:0007669"/>
    <property type="project" value="TreeGrafter"/>
</dbReference>
<dbReference type="NCBIfam" id="NF008909">
    <property type="entry name" value="PRK12273.1"/>
    <property type="match status" value="1"/>
</dbReference>
<dbReference type="InterPro" id="IPR000362">
    <property type="entry name" value="Fumarate_lyase_fam"/>
</dbReference>
<organism evidence="3 4">
    <name type="scientific">Thermosipho japonicus</name>
    <dbReference type="NCBI Taxonomy" id="90323"/>
    <lineage>
        <taxon>Bacteria</taxon>
        <taxon>Thermotogati</taxon>
        <taxon>Thermotogota</taxon>
        <taxon>Thermotogae</taxon>
        <taxon>Thermotogales</taxon>
        <taxon>Fervidobacteriaceae</taxon>
        <taxon>Thermosipho</taxon>
    </lineage>
</organism>
<evidence type="ECO:0000313" key="4">
    <source>
        <dbReference type="Proteomes" id="UP000555828"/>
    </source>
</evidence>
<dbReference type="SUPFAM" id="SSF48557">
    <property type="entry name" value="L-aspartase-like"/>
    <property type="match status" value="1"/>
</dbReference>
<dbReference type="Pfam" id="PF00206">
    <property type="entry name" value="Lyase_1"/>
    <property type="match status" value="1"/>
</dbReference>
<accession>A0A841GQN7</accession>
<dbReference type="PANTHER" id="PTHR42696">
    <property type="entry name" value="ASPARTATE AMMONIA-LYASE"/>
    <property type="match status" value="1"/>
</dbReference>
<dbReference type="EC" id="4.3.1.1" evidence="3"/>
<reference evidence="3 4" key="1">
    <citation type="submission" date="2020-08" db="EMBL/GenBank/DDBJ databases">
        <title>Genomic Encyclopedia of Type Strains, Phase IV (KMG-IV): sequencing the most valuable type-strain genomes for metagenomic binning, comparative biology and taxonomic classification.</title>
        <authorList>
            <person name="Goeker M."/>
        </authorList>
    </citation>
    <scope>NUCLEOTIDE SEQUENCE [LARGE SCALE GENOMIC DNA]</scope>
    <source>
        <strain evidence="3 4">DSM 13481</strain>
    </source>
</reference>
<dbReference type="InterPro" id="IPR008948">
    <property type="entry name" value="L-Aspartase-like"/>
</dbReference>
<keyword evidence="1 3" id="KW-0456">Lyase</keyword>
<dbReference type="PROSITE" id="PS00163">
    <property type="entry name" value="FUMARATE_LYASES"/>
    <property type="match status" value="1"/>
</dbReference>
<dbReference type="InterPro" id="IPR022761">
    <property type="entry name" value="Fumarate_lyase_N"/>
</dbReference>
<dbReference type="RefSeq" id="WP_184618691.1">
    <property type="nucleotide sequence ID" value="NZ_JACHEX010000001.1"/>
</dbReference>
<dbReference type="InterPro" id="IPR020557">
    <property type="entry name" value="Fumarate_lyase_CS"/>
</dbReference>
<sequence>MREEKDYLGKVEIEDDKLYGISSYRACKLFPETGEKFDERFIWAYFMIKKAAATLNKELGYIDSNIADAIISACDEWKTLKDHIIVDPLSGGAGTSVNMNINEVIANRASQLLNKEIGYVKPIEHVNLHQSTNDTFVTAGKIAIIVRLRELIDQIINLQEIIQTKEKEFYRIRKVGRTQLMDGPPIMLGQEFGAWADALARDRWRLNKVEERIRNVNIGGTAIGTGIGAPKNYVLKIVNVLRETCNVKIAKADNLIDATQNMDVFSEIHGLLKALSVNLYKISNDIRLLGSGPNTSVGELILPKVQIGSSIMPGKNNPVVPEYVMQISLVVFSHDSLINHASALGNLELNQFSPLIVHYALKSINLLKNACHSLSKYIENIKANEERCRENLEKSISNLTPLINIFGYNEVAQAVKESNYDVDKAIKLLSEKFSISVEDIKKKINPDNLTKLGF</sequence>
<dbReference type="InterPro" id="IPR024083">
    <property type="entry name" value="Fumarase/histidase_N"/>
</dbReference>
<name>A0A841GQN7_9BACT</name>
<dbReference type="GO" id="GO:0006531">
    <property type="term" value="P:aspartate metabolic process"/>
    <property type="evidence" value="ECO:0007669"/>
    <property type="project" value="TreeGrafter"/>
</dbReference>
<evidence type="ECO:0000256" key="1">
    <source>
        <dbReference type="ARBA" id="ARBA00023239"/>
    </source>
</evidence>
<evidence type="ECO:0000313" key="3">
    <source>
        <dbReference type="EMBL" id="MBB6061949.1"/>
    </source>
</evidence>
<evidence type="ECO:0000259" key="2">
    <source>
        <dbReference type="Pfam" id="PF00206"/>
    </source>
</evidence>
<comment type="caution">
    <text evidence="3">The sequence shown here is derived from an EMBL/GenBank/DDBJ whole genome shotgun (WGS) entry which is preliminary data.</text>
</comment>